<dbReference type="InterPro" id="IPR004408">
    <property type="entry name" value="Biotin_CoA_COase_ligase"/>
</dbReference>
<accession>A0A059FWS6</accession>
<dbReference type="Pfam" id="PF02237">
    <property type="entry name" value="BPL_C"/>
    <property type="match status" value="1"/>
</dbReference>
<dbReference type="InterPro" id="IPR003142">
    <property type="entry name" value="BPL_C"/>
</dbReference>
<comment type="catalytic activity">
    <reaction evidence="6">
        <text>biotin + L-lysyl-[protein] + ATP = N(6)-biotinyl-L-lysyl-[protein] + AMP + diphosphate + H(+)</text>
        <dbReference type="Rhea" id="RHEA:11756"/>
        <dbReference type="Rhea" id="RHEA-COMP:9752"/>
        <dbReference type="Rhea" id="RHEA-COMP:10505"/>
        <dbReference type="ChEBI" id="CHEBI:15378"/>
        <dbReference type="ChEBI" id="CHEBI:29969"/>
        <dbReference type="ChEBI" id="CHEBI:30616"/>
        <dbReference type="ChEBI" id="CHEBI:33019"/>
        <dbReference type="ChEBI" id="CHEBI:57586"/>
        <dbReference type="ChEBI" id="CHEBI:83144"/>
        <dbReference type="ChEBI" id="CHEBI:456215"/>
        <dbReference type="EC" id="6.3.4.15"/>
    </reaction>
</comment>
<keyword evidence="9" id="KW-1185">Reference proteome</keyword>
<dbReference type="InterPro" id="IPR008988">
    <property type="entry name" value="Transcriptional_repressor_C"/>
</dbReference>
<feature type="domain" description="BPL/LPL catalytic" evidence="7">
    <location>
        <begin position="2"/>
        <end position="178"/>
    </location>
</feature>
<dbReference type="InterPro" id="IPR004143">
    <property type="entry name" value="BPL_LPL_catalytic"/>
</dbReference>
<evidence type="ECO:0000313" key="8">
    <source>
        <dbReference type="EMBL" id="KCZ95124.1"/>
    </source>
</evidence>
<dbReference type="CDD" id="cd16442">
    <property type="entry name" value="BPL"/>
    <property type="match status" value="1"/>
</dbReference>
<dbReference type="Pfam" id="PF03099">
    <property type="entry name" value="BPL_LplA_LipB"/>
    <property type="match status" value="1"/>
</dbReference>
<dbReference type="Gene3D" id="2.30.30.100">
    <property type="match status" value="1"/>
</dbReference>
<protein>
    <recommendedName>
        <fullName evidence="5">biotin--[biotin carboxyl-carrier protein] ligase</fullName>
        <ecNumber evidence="5">6.3.4.15</ecNumber>
    </recommendedName>
</protein>
<dbReference type="GO" id="GO:0005524">
    <property type="term" value="F:ATP binding"/>
    <property type="evidence" value="ECO:0007669"/>
    <property type="project" value="UniProtKB-KW"/>
</dbReference>
<name>A0A059FWS6_9PROT</name>
<dbReference type="PANTHER" id="PTHR12835">
    <property type="entry name" value="BIOTIN PROTEIN LIGASE"/>
    <property type="match status" value="1"/>
</dbReference>
<dbReference type="EMBL" id="ARYI01000005">
    <property type="protein sequence ID" value="KCZ95124.1"/>
    <property type="molecule type" value="Genomic_DNA"/>
</dbReference>
<dbReference type="PANTHER" id="PTHR12835:SF5">
    <property type="entry name" value="BIOTIN--PROTEIN LIGASE"/>
    <property type="match status" value="1"/>
</dbReference>
<proteinExistence type="predicted"/>
<organism evidence="8 9">
    <name type="scientific">Hyphomonas hirschiana VP5</name>
    <dbReference type="NCBI Taxonomy" id="1280951"/>
    <lineage>
        <taxon>Bacteria</taxon>
        <taxon>Pseudomonadati</taxon>
        <taxon>Pseudomonadota</taxon>
        <taxon>Alphaproteobacteria</taxon>
        <taxon>Hyphomonadales</taxon>
        <taxon>Hyphomonadaceae</taxon>
        <taxon>Hyphomonas</taxon>
    </lineage>
</organism>
<evidence type="ECO:0000256" key="3">
    <source>
        <dbReference type="ARBA" id="ARBA00022840"/>
    </source>
</evidence>
<dbReference type="Gene3D" id="3.30.930.10">
    <property type="entry name" value="Bira Bifunctional Protein, Domain 2"/>
    <property type="match status" value="1"/>
</dbReference>
<evidence type="ECO:0000256" key="2">
    <source>
        <dbReference type="ARBA" id="ARBA00022741"/>
    </source>
</evidence>
<keyword evidence="4" id="KW-0092">Biotin</keyword>
<dbReference type="GO" id="GO:0004077">
    <property type="term" value="F:biotin--[biotin carboxyl-carrier protein] ligase activity"/>
    <property type="evidence" value="ECO:0007669"/>
    <property type="project" value="UniProtKB-EC"/>
</dbReference>
<dbReference type="SUPFAM" id="SSF55681">
    <property type="entry name" value="Class II aaRS and biotin synthetases"/>
    <property type="match status" value="1"/>
</dbReference>
<dbReference type="GO" id="GO:0005737">
    <property type="term" value="C:cytoplasm"/>
    <property type="evidence" value="ECO:0007669"/>
    <property type="project" value="TreeGrafter"/>
</dbReference>
<dbReference type="PROSITE" id="PS51733">
    <property type="entry name" value="BPL_LPL_CATALYTIC"/>
    <property type="match status" value="1"/>
</dbReference>
<dbReference type="SUPFAM" id="SSF50037">
    <property type="entry name" value="C-terminal domain of transcriptional repressors"/>
    <property type="match status" value="1"/>
</dbReference>
<reference evidence="8 9" key="1">
    <citation type="submission" date="2013-04" db="EMBL/GenBank/DDBJ databases">
        <title>Hyphomonas hirschiana VP5 Genome Sequencing.</title>
        <authorList>
            <person name="Lai Q."/>
            <person name="Shao Z."/>
        </authorList>
    </citation>
    <scope>NUCLEOTIDE SEQUENCE [LARGE SCALE GENOMIC DNA]</scope>
    <source>
        <strain evidence="8 9">VP5</strain>
    </source>
</reference>
<comment type="caution">
    <text evidence="8">The sequence shown here is derived from an EMBL/GenBank/DDBJ whole genome shotgun (WGS) entry which is preliminary data.</text>
</comment>
<evidence type="ECO:0000259" key="7">
    <source>
        <dbReference type="PROSITE" id="PS51733"/>
    </source>
</evidence>
<dbReference type="InterPro" id="IPR045864">
    <property type="entry name" value="aa-tRNA-synth_II/BPL/LPL"/>
</dbReference>
<evidence type="ECO:0000256" key="4">
    <source>
        <dbReference type="ARBA" id="ARBA00023267"/>
    </source>
</evidence>
<evidence type="ECO:0000313" key="9">
    <source>
        <dbReference type="Proteomes" id="UP000025061"/>
    </source>
</evidence>
<evidence type="ECO:0000256" key="6">
    <source>
        <dbReference type="ARBA" id="ARBA00047846"/>
    </source>
</evidence>
<evidence type="ECO:0000256" key="5">
    <source>
        <dbReference type="ARBA" id="ARBA00024227"/>
    </source>
</evidence>
<evidence type="ECO:0000256" key="1">
    <source>
        <dbReference type="ARBA" id="ARBA00022598"/>
    </source>
</evidence>
<dbReference type="AlphaFoldDB" id="A0A059FWS6"/>
<keyword evidence="1 8" id="KW-0436">Ligase</keyword>
<dbReference type="Proteomes" id="UP000025061">
    <property type="component" value="Unassembled WGS sequence"/>
</dbReference>
<keyword evidence="3" id="KW-0067">ATP-binding</keyword>
<dbReference type="EC" id="6.3.4.15" evidence="5"/>
<gene>
    <name evidence="8" type="ORF">HHI_07742</name>
</gene>
<dbReference type="RefSeq" id="WP_035591196.1">
    <property type="nucleotide sequence ID" value="NZ_ARYI01000005.1"/>
</dbReference>
<dbReference type="PATRIC" id="fig|1280951.3.peg.1565"/>
<keyword evidence="2" id="KW-0547">Nucleotide-binding</keyword>
<dbReference type="NCBIfam" id="TIGR00121">
    <property type="entry name" value="birA_ligase"/>
    <property type="match status" value="1"/>
</dbReference>
<sequence>MSASWPLYRFEEIDSTNTEAKRRAAEGSFNNQWIVASTQTAGRGRQDRAWSSPVGNIFTTALFAEPGGISVALRVPFAAALAVVDTVLSVAPAAPVRVKWPNDVRVDHQKVSGILVETGGAGDRLWIAAGTGINVAYAPDNVGQGATSLNRLSAQVLDLKEVLDFYHSAFEARLAQAKVTFDGVRKDWLKYAEGRNEKVSVRVGDTYEEGVFEDLEQDGALRLRLPDGSARIIRAGEVNLIGRA</sequence>